<reference evidence="2" key="1">
    <citation type="journal article" date="2017" name="Nature">
        <title>The sunflower genome provides insights into oil metabolism, flowering and Asterid evolution.</title>
        <authorList>
            <person name="Badouin H."/>
            <person name="Gouzy J."/>
            <person name="Grassa C.J."/>
            <person name="Murat F."/>
            <person name="Staton S.E."/>
            <person name="Cottret L."/>
            <person name="Lelandais-Briere C."/>
            <person name="Owens G.L."/>
            <person name="Carrere S."/>
            <person name="Mayjonade B."/>
            <person name="Legrand L."/>
            <person name="Gill N."/>
            <person name="Kane N.C."/>
            <person name="Bowers J.E."/>
            <person name="Hubner S."/>
            <person name="Bellec A."/>
            <person name="Berard A."/>
            <person name="Berges H."/>
            <person name="Blanchet N."/>
            <person name="Boniface M.C."/>
            <person name="Brunel D."/>
            <person name="Catrice O."/>
            <person name="Chaidir N."/>
            <person name="Claudel C."/>
            <person name="Donnadieu C."/>
            <person name="Faraut T."/>
            <person name="Fievet G."/>
            <person name="Helmstetter N."/>
            <person name="King M."/>
            <person name="Knapp S.J."/>
            <person name="Lai Z."/>
            <person name="Le Paslier M.C."/>
            <person name="Lippi Y."/>
            <person name="Lorenzon L."/>
            <person name="Mandel J.R."/>
            <person name="Marage G."/>
            <person name="Marchand G."/>
            <person name="Marquand E."/>
            <person name="Bret-Mestries E."/>
            <person name="Morien E."/>
            <person name="Nambeesan S."/>
            <person name="Nguyen T."/>
            <person name="Pegot-Espagnet P."/>
            <person name="Pouilly N."/>
            <person name="Raftis F."/>
            <person name="Sallet E."/>
            <person name="Schiex T."/>
            <person name="Thomas J."/>
            <person name="Vandecasteele C."/>
            <person name="Vares D."/>
            <person name="Vear F."/>
            <person name="Vautrin S."/>
            <person name="Crespi M."/>
            <person name="Mangin B."/>
            <person name="Burke J.M."/>
            <person name="Salse J."/>
            <person name="Munos S."/>
            <person name="Vincourt P."/>
            <person name="Rieseberg L.H."/>
            <person name="Langlade N.B."/>
        </authorList>
    </citation>
    <scope>NUCLEOTIDE SEQUENCE [LARGE SCALE GENOMIC DNA]</scope>
    <source>
        <strain evidence="2">cv. SF193</strain>
    </source>
</reference>
<name>A0A251SNM9_HELAN</name>
<evidence type="ECO:0000313" key="1">
    <source>
        <dbReference type="EMBL" id="OTG00132.1"/>
    </source>
</evidence>
<sequence length="54" mass="6247">MKPQIKTTDTKTMAINPPTHHIFDQDEVTSILWSCWKINPPTHHVFNQDEVTSS</sequence>
<dbReference type="EMBL" id="CM007902">
    <property type="protein sequence ID" value="OTG00132.1"/>
    <property type="molecule type" value="Genomic_DNA"/>
</dbReference>
<dbReference type="AlphaFoldDB" id="A0A251SNM9"/>
<accession>A0A251SNM9</accession>
<dbReference type="InParanoid" id="A0A251SNM9"/>
<proteinExistence type="predicted"/>
<protein>
    <submittedName>
        <fullName evidence="1">Uncharacterized protein</fullName>
    </submittedName>
</protein>
<evidence type="ECO:0000313" key="2">
    <source>
        <dbReference type="Proteomes" id="UP000215914"/>
    </source>
</evidence>
<gene>
    <name evidence="1" type="ORF">HannXRQ_Chr13g0387531</name>
</gene>
<dbReference type="Proteomes" id="UP000215914">
    <property type="component" value="Chromosome 13"/>
</dbReference>
<keyword evidence="2" id="KW-1185">Reference proteome</keyword>
<organism evidence="1 2">
    <name type="scientific">Helianthus annuus</name>
    <name type="common">Common sunflower</name>
    <dbReference type="NCBI Taxonomy" id="4232"/>
    <lineage>
        <taxon>Eukaryota</taxon>
        <taxon>Viridiplantae</taxon>
        <taxon>Streptophyta</taxon>
        <taxon>Embryophyta</taxon>
        <taxon>Tracheophyta</taxon>
        <taxon>Spermatophyta</taxon>
        <taxon>Magnoliopsida</taxon>
        <taxon>eudicotyledons</taxon>
        <taxon>Gunneridae</taxon>
        <taxon>Pentapetalae</taxon>
        <taxon>asterids</taxon>
        <taxon>campanulids</taxon>
        <taxon>Asterales</taxon>
        <taxon>Asteraceae</taxon>
        <taxon>Asteroideae</taxon>
        <taxon>Heliantheae alliance</taxon>
        <taxon>Heliantheae</taxon>
        <taxon>Helianthus</taxon>
    </lineage>
</organism>